<dbReference type="InterPro" id="IPR001296">
    <property type="entry name" value="Glyco_trans_1"/>
</dbReference>
<dbReference type="InterPro" id="IPR028098">
    <property type="entry name" value="Glyco_trans_4-like_N"/>
</dbReference>
<evidence type="ECO:0000313" key="3">
    <source>
        <dbReference type="EMBL" id="HJB91334.1"/>
    </source>
</evidence>
<dbReference type="GO" id="GO:0016757">
    <property type="term" value="F:glycosyltransferase activity"/>
    <property type="evidence" value="ECO:0007669"/>
    <property type="project" value="InterPro"/>
</dbReference>
<proteinExistence type="predicted"/>
<dbReference type="EMBL" id="DWXE01000026">
    <property type="protein sequence ID" value="HJB91334.1"/>
    <property type="molecule type" value="Genomic_DNA"/>
</dbReference>
<accession>A0A9D2MRP3</accession>
<comment type="caution">
    <text evidence="3">The sequence shown here is derived from an EMBL/GenBank/DDBJ whole genome shotgun (WGS) entry which is preliminary data.</text>
</comment>
<dbReference type="Pfam" id="PF13439">
    <property type="entry name" value="Glyco_transf_4"/>
    <property type="match status" value="1"/>
</dbReference>
<dbReference type="SUPFAM" id="SSF53756">
    <property type="entry name" value="UDP-Glycosyltransferase/glycogen phosphorylase"/>
    <property type="match status" value="1"/>
</dbReference>
<dbReference type="Pfam" id="PF00534">
    <property type="entry name" value="Glycos_transf_1"/>
    <property type="match status" value="1"/>
</dbReference>
<reference evidence="3" key="1">
    <citation type="journal article" date="2021" name="PeerJ">
        <title>Extensive microbial diversity within the chicken gut microbiome revealed by metagenomics and culture.</title>
        <authorList>
            <person name="Gilroy R."/>
            <person name="Ravi A."/>
            <person name="Getino M."/>
            <person name="Pursley I."/>
            <person name="Horton D.L."/>
            <person name="Alikhan N.F."/>
            <person name="Baker D."/>
            <person name="Gharbi K."/>
            <person name="Hall N."/>
            <person name="Watson M."/>
            <person name="Adriaenssens E.M."/>
            <person name="Foster-Nyarko E."/>
            <person name="Jarju S."/>
            <person name="Secka A."/>
            <person name="Antonio M."/>
            <person name="Oren A."/>
            <person name="Chaudhuri R.R."/>
            <person name="La Ragione R."/>
            <person name="Hildebrand F."/>
            <person name="Pallen M.J."/>
        </authorList>
    </citation>
    <scope>NUCLEOTIDE SEQUENCE</scope>
    <source>
        <strain evidence="3">USAMLcec3-2134</strain>
    </source>
</reference>
<organism evidence="3 4">
    <name type="scientific">Candidatus Eisenbergiella merdigallinarum</name>
    <dbReference type="NCBI Taxonomy" id="2838552"/>
    <lineage>
        <taxon>Bacteria</taxon>
        <taxon>Bacillati</taxon>
        <taxon>Bacillota</taxon>
        <taxon>Clostridia</taxon>
        <taxon>Lachnospirales</taxon>
        <taxon>Lachnospiraceae</taxon>
        <taxon>Eisenbergiella</taxon>
    </lineage>
</organism>
<sequence length="402" mass="45984">MKKALIITTISGFVPQFELHNVSILQKMGYEVHYASNFNRPVYEFDGALFRKRGIVVHHFSIEKSPARLFKNIKAFGELKELLCRERFDLIHCHNPMGGVLGRLAGFLYAPDAVMVYTAHGFHFYRNAPWKNWILFYPVERILSRLTDFLIAINEEDYERARKFPIRKGGSVWKIPGVGLDAERFSPKWQSRRERKSDLGFPPDCFLILSAGELNRNKNHRAVIRAIHRLNDPDLCYGICGRGVEKERLEKLIARKGLTGRVKLLGYRKDIQEILPAADCFAFPSRREGFGMAAVEAMSCGIGLITSDCRGTREYMEDGVTGIVCGRNCTKSYMDAIRRMKDDPLFREKTGRENRKRAMSFSLKETGNVMRQVYQAAAARQTEIQGWRNECGCVDHGRDGSL</sequence>
<evidence type="ECO:0000259" key="1">
    <source>
        <dbReference type="Pfam" id="PF00534"/>
    </source>
</evidence>
<dbReference type="PANTHER" id="PTHR12526">
    <property type="entry name" value="GLYCOSYLTRANSFERASE"/>
    <property type="match status" value="1"/>
</dbReference>
<dbReference type="Gene3D" id="3.40.50.2000">
    <property type="entry name" value="Glycogen Phosphorylase B"/>
    <property type="match status" value="2"/>
</dbReference>
<name>A0A9D2MRP3_9FIRM</name>
<feature type="domain" description="Glycosyltransferase subfamily 4-like N-terminal" evidence="2">
    <location>
        <begin position="25"/>
        <end position="168"/>
    </location>
</feature>
<protein>
    <submittedName>
        <fullName evidence="3">Glycosyltransferase family 4 protein</fullName>
    </submittedName>
</protein>
<evidence type="ECO:0000313" key="4">
    <source>
        <dbReference type="Proteomes" id="UP000886883"/>
    </source>
</evidence>
<dbReference type="Proteomes" id="UP000886883">
    <property type="component" value="Unassembled WGS sequence"/>
</dbReference>
<dbReference type="AlphaFoldDB" id="A0A9D2MRP3"/>
<evidence type="ECO:0000259" key="2">
    <source>
        <dbReference type="Pfam" id="PF13439"/>
    </source>
</evidence>
<dbReference type="CDD" id="cd03808">
    <property type="entry name" value="GT4_CapM-like"/>
    <property type="match status" value="1"/>
</dbReference>
<feature type="domain" description="Glycosyl transferase family 1" evidence="1">
    <location>
        <begin position="192"/>
        <end position="357"/>
    </location>
</feature>
<gene>
    <name evidence="3" type="ORF">H9763_07690</name>
</gene>
<reference evidence="3" key="2">
    <citation type="submission" date="2021-04" db="EMBL/GenBank/DDBJ databases">
        <authorList>
            <person name="Gilroy R."/>
        </authorList>
    </citation>
    <scope>NUCLEOTIDE SEQUENCE</scope>
    <source>
        <strain evidence="3">USAMLcec3-2134</strain>
    </source>
</reference>